<dbReference type="AlphaFoldDB" id="A0A8J8ML75"/>
<comment type="similarity">
    <text evidence="3">Belongs to the CoaE family.</text>
</comment>
<comment type="subcellular location">
    <subcellularLocation>
        <location evidence="3">Cytoplasm</location>
    </subcellularLocation>
</comment>
<dbReference type="EMBL" id="CP058649">
    <property type="protein sequence ID" value="QUI23452.1"/>
    <property type="molecule type" value="Genomic_DNA"/>
</dbReference>
<proteinExistence type="inferred from homology"/>
<evidence type="ECO:0000313" key="6">
    <source>
        <dbReference type="Proteomes" id="UP000683246"/>
    </source>
</evidence>
<dbReference type="NCBIfam" id="TIGR00152">
    <property type="entry name" value="dephospho-CoA kinase"/>
    <property type="match status" value="1"/>
</dbReference>
<dbReference type="PROSITE" id="PS51219">
    <property type="entry name" value="DPCK"/>
    <property type="match status" value="1"/>
</dbReference>
<accession>A0A8J8ML75</accession>
<dbReference type="RefSeq" id="WP_212694136.1">
    <property type="nucleotide sequence ID" value="NZ_CP058649.1"/>
</dbReference>
<keyword evidence="3 5" id="KW-0418">Kinase</keyword>
<evidence type="ECO:0000256" key="1">
    <source>
        <dbReference type="ARBA" id="ARBA00022741"/>
    </source>
</evidence>
<comment type="function">
    <text evidence="3">Catalyzes the phosphorylation of the 3'-hydroxyl group of dephosphocoenzyme A to form coenzyme A.</text>
</comment>
<evidence type="ECO:0000256" key="3">
    <source>
        <dbReference type="HAMAP-Rule" id="MF_00376"/>
    </source>
</evidence>
<dbReference type="GO" id="GO:0005524">
    <property type="term" value="F:ATP binding"/>
    <property type="evidence" value="ECO:0007669"/>
    <property type="project" value="UniProtKB-UniRule"/>
</dbReference>
<dbReference type="Gene3D" id="3.40.50.300">
    <property type="entry name" value="P-loop containing nucleotide triphosphate hydrolases"/>
    <property type="match status" value="1"/>
</dbReference>
<keyword evidence="3" id="KW-0173">Coenzyme A biosynthesis</keyword>
<gene>
    <name evidence="3" type="primary">coaE</name>
    <name evidence="5" type="ORF">HZI73_14670</name>
</gene>
<dbReference type="PANTHER" id="PTHR10695">
    <property type="entry name" value="DEPHOSPHO-COA KINASE-RELATED"/>
    <property type="match status" value="1"/>
</dbReference>
<name>A0A8J8ML75_9FIRM</name>
<feature type="binding site" evidence="3">
    <location>
        <begin position="11"/>
        <end position="16"/>
    </location>
    <ligand>
        <name>ATP</name>
        <dbReference type="ChEBI" id="CHEBI:30616"/>
    </ligand>
</feature>
<dbReference type="CDD" id="cd02022">
    <property type="entry name" value="DPCK"/>
    <property type="match status" value="1"/>
</dbReference>
<evidence type="ECO:0000256" key="2">
    <source>
        <dbReference type="ARBA" id="ARBA00022840"/>
    </source>
</evidence>
<dbReference type="UniPathway" id="UPA00241">
    <property type="reaction ID" value="UER00356"/>
</dbReference>
<dbReference type="Pfam" id="PF01121">
    <property type="entry name" value="CoaE"/>
    <property type="match status" value="1"/>
</dbReference>
<keyword evidence="3" id="KW-0963">Cytoplasm</keyword>
<dbReference type="InterPro" id="IPR027417">
    <property type="entry name" value="P-loop_NTPase"/>
</dbReference>
<sequence>MKVIGIIGGCGSGKSEVANLFKHKFNAYVINADKIGHEVIKKGTNTYTKIIDHFGKHILDDHGHINRKKLGDIVFADTEQLKLLTSITHPAINKKVYDLIITLKEEKKMDYIVLEISAPGEGAIYPLIDAYWYVYCDLEKRFERLAKYRNMPRKKAQDIMSKQLTDEQFRQYAHVILDNSNTLNETYQQMLRALNKV</sequence>
<comment type="catalytic activity">
    <reaction evidence="3">
        <text>3'-dephospho-CoA + ATP = ADP + CoA + H(+)</text>
        <dbReference type="Rhea" id="RHEA:18245"/>
        <dbReference type="ChEBI" id="CHEBI:15378"/>
        <dbReference type="ChEBI" id="CHEBI:30616"/>
        <dbReference type="ChEBI" id="CHEBI:57287"/>
        <dbReference type="ChEBI" id="CHEBI:57328"/>
        <dbReference type="ChEBI" id="CHEBI:456216"/>
        <dbReference type="EC" id="2.7.1.24"/>
    </reaction>
</comment>
<dbReference type="GO" id="GO:0015937">
    <property type="term" value="P:coenzyme A biosynthetic process"/>
    <property type="evidence" value="ECO:0007669"/>
    <property type="project" value="UniProtKB-UniRule"/>
</dbReference>
<dbReference type="PANTHER" id="PTHR10695:SF46">
    <property type="entry name" value="BIFUNCTIONAL COENZYME A SYNTHASE-RELATED"/>
    <property type="match status" value="1"/>
</dbReference>
<dbReference type="EC" id="2.7.1.24" evidence="3 4"/>
<keyword evidence="1 3" id="KW-0547">Nucleotide-binding</keyword>
<dbReference type="Proteomes" id="UP000683246">
    <property type="component" value="Chromosome"/>
</dbReference>
<organism evidence="5 6">
    <name type="scientific">Vallitalea pronyensis</name>
    <dbReference type="NCBI Taxonomy" id="1348613"/>
    <lineage>
        <taxon>Bacteria</taxon>
        <taxon>Bacillati</taxon>
        <taxon>Bacillota</taxon>
        <taxon>Clostridia</taxon>
        <taxon>Lachnospirales</taxon>
        <taxon>Vallitaleaceae</taxon>
        <taxon>Vallitalea</taxon>
    </lineage>
</organism>
<protein>
    <recommendedName>
        <fullName evidence="3 4">Dephospho-CoA kinase</fullName>
        <ecNumber evidence="3 4">2.7.1.24</ecNumber>
    </recommendedName>
    <alternativeName>
        <fullName evidence="3">Dephosphocoenzyme A kinase</fullName>
    </alternativeName>
</protein>
<keyword evidence="2 3" id="KW-0067">ATP-binding</keyword>
<dbReference type="GO" id="GO:0004140">
    <property type="term" value="F:dephospho-CoA kinase activity"/>
    <property type="evidence" value="ECO:0007669"/>
    <property type="project" value="UniProtKB-UniRule"/>
</dbReference>
<dbReference type="KEGG" id="vpy:HZI73_14670"/>
<keyword evidence="6" id="KW-1185">Reference proteome</keyword>
<dbReference type="HAMAP" id="MF_00376">
    <property type="entry name" value="Dephospho_CoA_kinase"/>
    <property type="match status" value="1"/>
</dbReference>
<dbReference type="SUPFAM" id="SSF52540">
    <property type="entry name" value="P-loop containing nucleoside triphosphate hydrolases"/>
    <property type="match status" value="1"/>
</dbReference>
<dbReference type="GO" id="GO:0005737">
    <property type="term" value="C:cytoplasm"/>
    <property type="evidence" value="ECO:0007669"/>
    <property type="project" value="UniProtKB-SubCell"/>
</dbReference>
<dbReference type="InterPro" id="IPR001977">
    <property type="entry name" value="Depp_CoAkinase"/>
</dbReference>
<evidence type="ECO:0000256" key="4">
    <source>
        <dbReference type="NCBIfam" id="TIGR00152"/>
    </source>
</evidence>
<reference evidence="5" key="1">
    <citation type="submission" date="2020-07" db="EMBL/GenBank/DDBJ databases">
        <title>Vallitalea pronyensis genome.</title>
        <authorList>
            <person name="Postec A."/>
        </authorList>
    </citation>
    <scope>NUCLEOTIDE SEQUENCE</scope>
    <source>
        <strain evidence="5">FatNI3</strain>
    </source>
</reference>
<keyword evidence="3 5" id="KW-0808">Transferase</keyword>
<evidence type="ECO:0000313" key="5">
    <source>
        <dbReference type="EMBL" id="QUI23452.1"/>
    </source>
</evidence>
<comment type="pathway">
    <text evidence="3">Cofactor biosynthesis; coenzyme A biosynthesis; CoA from (R)-pantothenate: step 5/5.</text>
</comment>